<evidence type="ECO:0000256" key="11">
    <source>
        <dbReference type="SAM" id="SignalP"/>
    </source>
</evidence>
<dbReference type="PRINTS" id="PR00132">
    <property type="entry name" value="GLHYDRLASE2"/>
</dbReference>
<comment type="catalytic activity">
    <reaction evidence="1 10">
        <text>Hydrolysis of terminal non-reducing beta-D-galactose residues in beta-D-galactosides.</text>
        <dbReference type="EC" id="3.2.1.23"/>
    </reaction>
</comment>
<dbReference type="InterPro" id="IPR050347">
    <property type="entry name" value="Bact_Beta-galactosidase"/>
</dbReference>
<evidence type="ECO:0000313" key="14">
    <source>
        <dbReference type="Proteomes" id="UP000585050"/>
    </source>
</evidence>
<dbReference type="InterPro" id="IPR004199">
    <property type="entry name" value="B-gal_small/dom_5"/>
</dbReference>
<dbReference type="SUPFAM" id="SSF51445">
    <property type="entry name" value="(Trans)glycosidases"/>
    <property type="match status" value="1"/>
</dbReference>
<dbReference type="Pfam" id="PF02837">
    <property type="entry name" value="Glyco_hydro_2_N"/>
    <property type="match status" value="1"/>
</dbReference>
<evidence type="ECO:0000256" key="9">
    <source>
        <dbReference type="ARBA" id="ARBA00032230"/>
    </source>
</evidence>
<dbReference type="EC" id="3.2.1.23" evidence="5 10"/>
<evidence type="ECO:0000256" key="6">
    <source>
        <dbReference type="ARBA" id="ARBA00022801"/>
    </source>
</evidence>
<dbReference type="GO" id="GO:0004565">
    <property type="term" value="F:beta-galactosidase activity"/>
    <property type="evidence" value="ECO:0007669"/>
    <property type="project" value="UniProtKB-EC"/>
</dbReference>
<dbReference type="Proteomes" id="UP000585050">
    <property type="component" value="Unassembled WGS sequence"/>
</dbReference>
<feature type="signal peptide" evidence="11">
    <location>
        <begin position="1"/>
        <end position="20"/>
    </location>
</feature>
<proteinExistence type="inferred from homology"/>
<dbReference type="InterPro" id="IPR032312">
    <property type="entry name" value="LacZ_4"/>
</dbReference>
<comment type="cofactor">
    <cofactor evidence="2">
        <name>Ca(2+)</name>
        <dbReference type="ChEBI" id="CHEBI:29108"/>
    </cofactor>
</comment>
<dbReference type="InterPro" id="IPR036156">
    <property type="entry name" value="Beta-gal/glucu_dom_sf"/>
</dbReference>
<dbReference type="GO" id="GO:0005990">
    <property type="term" value="P:lactose catabolic process"/>
    <property type="evidence" value="ECO:0007669"/>
    <property type="project" value="TreeGrafter"/>
</dbReference>
<dbReference type="EMBL" id="JABAIL010000003">
    <property type="protein sequence ID" value="NLR91556.1"/>
    <property type="molecule type" value="Genomic_DNA"/>
</dbReference>
<evidence type="ECO:0000256" key="1">
    <source>
        <dbReference type="ARBA" id="ARBA00001412"/>
    </source>
</evidence>
<keyword evidence="14" id="KW-1185">Reference proteome</keyword>
<dbReference type="InterPro" id="IPR013783">
    <property type="entry name" value="Ig-like_fold"/>
</dbReference>
<name>A0A7X8SJV8_9BACT</name>
<evidence type="ECO:0000256" key="3">
    <source>
        <dbReference type="ARBA" id="ARBA00007401"/>
    </source>
</evidence>
<accession>A0A7X8SJV8</accession>
<evidence type="ECO:0000259" key="12">
    <source>
        <dbReference type="SMART" id="SM01038"/>
    </source>
</evidence>
<keyword evidence="8 10" id="KW-0326">Glycosidase</keyword>
<dbReference type="SUPFAM" id="SSF49785">
    <property type="entry name" value="Galactose-binding domain-like"/>
    <property type="match status" value="1"/>
</dbReference>
<dbReference type="Gene3D" id="2.60.120.260">
    <property type="entry name" value="Galactose-binding domain-like"/>
    <property type="match status" value="1"/>
</dbReference>
<reference evidence="13 14" key="1">
    <citation type="submission" date="2020-04" db="EMBL/GenBank/DDBJ databases">
        <title>Flammeovirga sp. SR4, a novel species isolated from seawater.</title>
        <authorList>
            <person name="Wang X."/>
        </authorList>
    </citation>
    <scope>NUCLEOTIDE SEQUENCE [LARGE SCALE GENOMIC DNA]</scope>
    <source>
        <strain evidence="13 14">SR4</strain>
    </source>
</reference>
<dbReference type="InterPro" id="IPR006101">
    <property type="entry name" value="Glyco_hydro_2"/>
</dbReference>
<comment type="similarity">
    <text evidence="3 10">Belongs to the glycosyl hydrolase 2 family.</text>
</comment>
<dbReference type="GO" id="GO:0009341">
    <property type="term" value="C:beta-galactosidase complex"/>
    <property type="evidence" value="ECO:0007669"/>
    <property type="project" value="InterPro"/>
</dbReference>
<dbReference type="InterPro" id="IPR006103">
    <property type="entry name" value="Glyco_hydro_2_cat"/>
</dbReference>
<comment type="caution">
    <text evidence="13">The sequence shown here is derived from an EMBL/GenBank/DDBJ whole genome shotgun (WGS) entry which is preliminary data.</text>
</comment>
<evidence type="ECO:0000313" key="13">
    <source>
        <dbReference type="EMBL" id="NLR91556.1"/>
    </source>
</evidence>
<dbReference type="Pfam" id="PF02836">
    <property type="entry name" value="Glyco_hydro_2_C"/>
    <property type="match status" value="1"/>
</dbReference>
<dbReference type="SUPFAM" id="SSF49303">
    <property type="entry name" value="beta-Galactosidase/glucuronidase domain"/>
    <property type="match status" value="2"/>
</dbReference>
<evidence type="ECO:0000256" key="10">
    <source>
        <dbReference type="RuleBase" id="RU361154"/>
    </source>
</evidence>
<dbReference type="Pfam" id="PF00703">
    <property type="entry name" value="Glyco_hydro_2"/>
    <property type="match status" value="1"/>
</dbReference>
<dbReference type="InterPro" id="IPR006102">
    <property type="entry name" value="Ig-like_GH2"/>
</dbReference>
<dbReference type="InterPro" id="IPR011013">
    <property type="entry name" value="Gal_mutarotase_sf_dom"/>
</dbReference>
<evidence type="ECO:0000256" key="8">
    <source>
        <dbReference type="ARBA" id="ARBA00023295"/>
    </source>
</evidence>
<organism evidence="13 14">
    <name type="scientific">Flammeovirga agarivorans</name>
    <dbReference type="NCBI Taxonomy" id="2726742"/>
    <lineage>
        <taxon>Bacteria</taxon>
        <taxon>Pseudomonadati</taxon>
        <taxon>Bacteroidota</taxon>
        <taxon>Cytophagia</taxon>
        <taxon>Cytophagales</taxon>
        <taxon>Flammeovirgaceae</taxon>
        <taxon>Flammeovirga</taxon>
    </lineage>
</organism>
<comment type="subunit">
    <text evidence="4">Monomer.</text>
</comment>
<feature type="chain" id="PRO_5031398361" description="Beta-galactosidase" evidence="11">
    <location>
        <begin position="21"/>
        <end position="1074"/>
    </location>
</feature>
<dbReference type="PANTHER" id="PTHR46323:SF2">
    <property type="entry name" value="BETA-GALACTOSIDASE"/>
    <property type="match status" value="1"/>
</dbReference>
<dbReference type="PROSITE" id="PS00719">
    <property type="entry name" value="GLYCOSYL_HYDROL_F2_1"/>
    <property type="match status" value="1"/>
</dbReference>
<keyword evidence="6 10" id="KW-0378">Hydrolase</keyword>
<evidence type="ECO:0000256" key="4">
    <source>
        <dbReference type="ARBA" id="ARBA00011245"/>
    </source>
</evidence>
<dbReference type="Pfam" id="PF02929">
    <property type="entry name" value="Bgal_small_N"/>
    <property type="match status" value="1"/>
</dbReference>
<dbReference type="PANTHER" id="PTHR46323">
    <property type="entry name" value="BETA-GALACTOSIDASE"/>
    <property type="match status" value="1"/>
</dbReference>
<protein>
    <recommendedName>
        <fullName evidence="5 10">Beta-galactosidase</fullName>
        <ecNumber evidence="5 10">3.2.1.23</ecNumber>
    </recommendedName>
    <alternativeName>
        <fullName evidence="9 10">Lactase</fullName>
    </alternativeName>
</protein>
<keyword evidence="7" id="KW-0106">Calcium</keyword>
<keyword evidence="11" id="KW-0732">Signal</keyword>
<dbReference type="Gene3D" id="3.20.20.80">
    <property type="entry name" value="Glycosidases"/>
    <property type="match status" value="1"/>
</dbReference>
<evidence type="ECO:0000256" key="7">
    <source>
        <dbReference type="ARBA" id="ARBA00022837"/>
    </source>
</evidence>
<dbReference type="GO" id="GO:0030246">
    <property type="term" value="F:carbohydrate binding"/>
    <property type="evidence" value="ECO:0007669"/>
    <property type="project" value="InterPro"/>
</dbReference>
<dbReference type="Gene3D" id="2.60.40.10">
    <property type="entry name" value="Immunoglobulins"/>
    <property type="match status" value="2"/>
</dbReference>
<evidence type="ECO:0000256" key="2">
    <source>
        <dbReference type="ARBA" id="ARBA00001913"/>
    </source>
</evidence>
<feature type="domain" description="Beta galactosidase small chain/" evidence="12">
    <location>
        <begin position="801"/>
        <end position="1065"/>
    </location>
</feature>
<dbReference type="SUPFAM" id="SSF74650">
    <property type="entry name" value="Galactose mutarotase-like"/>
    <property type="match status" value="1"/>
</dbReference>
<dbReference type="SMART" id="SM01038">
    <property type="entry name" value="Bgal_small_N"/>
    <property type="match status" value="1"/>
</dbReference>
<dbReference type="Gene3D" id="2.70.98.10">
    <property type="match status" value="1"/>
</dbReference>
<dbReference type="InterPro" id="IPR023230">
    <property type="entry name" value="Glyco_hydro_2_CS"/>
</dbReference>
<dbReference type="InterPro" id="IPR017853">
    <property type="entry name" value="GH"/>
</dbReference>
<dbReference type="InterPro" id="IPR008979">
    <property type="entry name" value="Galactose-bd-like_sf"/>
</dbReference>
<dbReference type="InterPro" id="IPR006104">
    <property type="entry name" value="Glyco_hydro_2_N"/>
</dbReference>
<gene>
    <name evidence="13" type="ORF">HGP29_10085</name>
</gene>
<dbReference type="Pfam" id="PF16353">
    <property type="entry name" value="LacZ_4"/>
    <property type="match status" value="1"/>
</dbReference>
<sequence length="1074" mass="123362">MKKAIFLLSVSLFSAFVCHAQVDWENEHVFEINKLPARVASYSFENESDALEGNREVSRMLSLNGTWKFKFVPKVEEKPEHFMNVDFDGKKWDDIEVPSNWEMKGYGQPIYTNITYPFTPNILDTTLVYDWKGPTPPLPPKIYRENPVGSYFREFKVPKEWEDQSIILHFGGVTSAFYVWVNGQKVGYSQGSCLAAEFDITNFLKEGKNKVAVQVYRYSDGSYLEDQDMWRLSGIHRDVMLLAQPKISINDFYVKTDFNNDFTKAKLKIRPELWVEDSPSQLENYKVTAKLFDEENKMVLDNELSVGAKKIYEQRWPPRDLPKFALLESTVVQPHLWTAETPYLYTLVLSLKDKSGKVIESRSHKIGFREITFNAENALLVNNQPVKIMGVNRHDHHPTKGKAISRADLEEEVQLLKRFNVNAVRTSHYPNDPYFLELCNKYGLYVMDEANIECHHLGSYIPYQPSWVPSMMSRITRMVERDKNQPCVISWSLGNESGTGPAFAAAAGWIKDFDPSRFVHYEGAQGDPTHPEYKEGDNVGYTSQNWPSMANPTDPSFVDVVSRMYPNYAQIVHLSTNKNIQRPIILCEYMHAMGNSMGGLGDYWDYIRKTPNLVGGFIWDMRDQGLINQTENGKDFLAYGGDFGDVPNDENFCINGVFDSYLNPHPHALEMKYTFQPIEVRWSDVAKGEVVIYNRYAFTNLSEYTFSYEIQEEGRVVRASEVTLNIPAGDSLIFTIPLYSIDRKGNKDYWLNFGMFESKDQLWCAKGHQLAQEQLKIQEAAKQKKKKKATGTIQEEDTFFSIQGNDVLIKVSKENGQVISYQYKGIEQLYQPLQLNFTRPPIDNDVRGISFRPMKKSGEYWGSIEDQWTSEKVQKENGKVIVTKKLEDQVEINISYALVNDQLSVNLELEKKEGVPDAILIGMTAGVSKEMDALQYYGNGPFESYSDRKRAVNMGVYRFNTADAFYPYVKPQENGNRTQTKWLKLTSSKSKGGVKIASEDSFEFSVWPYSKDKIKTARHQYELEEDNFYTLNIHCQQAGIGGTLSVTQDKYKMSKQHYRLSFTWGILSLNGVNQ</sequence>
<dbReference type="AlphaFoldDB" id="A0A7X8SJV8"/>
<dbReference type="InterPro" id="IPR014718">
    <property type="entry name" value="GH-type_carb-bd"/>
</dbReference>
<evidence type="ECO:0000256" key="5">
    <source>
        <dbReference type="ARBA" id="ARBA00012756"/>
    </source>
</evidence>